<sequence>ATHSVISSVFASCITTTPTLLDHAPEFIYHGSLPGRSMQIILLCKHPIVSEFPDVFPDELPGIPPVHEVEFSIELIPGAEPISKAPYRMAPLELKELKDQLQELLERGFIHPSVSPWGAPVLFVKKKDGSMRLCIDY</sequence>
<proteinExistence type="predicted"/>
<feature type="non-terminal residue" evidence="1">
    <location>
        <position position="1"/>
    </location>
</feature>
<dbReference type="InterPro" id="IPR043502">
    <property type="entry name" value="DNA/RNA_pol_sf"/>
</dbReference>
<keyword evidence="1" id="KW-0808">Transferase</keyword>
<name>A0A699RZP0_TANCI</name>
<feature type="non-terminal residue" evidence="1">
    <location>
        <position position="137"/>
    </location>
</feature>
<reference evidence="1" key="1">
    <citation type="journal article" date="2019" name="Sci. Rep.">
        <title>Draft genome of Tanacetum cinerariifolium, the natural source of mosquito coil.</title>
        <authorList>
            <person name="Yamashiro T."/>
            <person name="Shiraishi A."/>
            <person name="Satake H."/>
            <person name="Nakayama K."/>
        </authorList>
    </citation>
    <scope>NUCLEOTIDE SEQUENCE</scope>
</reference>
<gene>
    <name evidence="1" type="ORF">Tci_862556</name>
</gene>
<dbReference type="PANTHER" id="PTHR15503:SF45">
    <property type="entry name" value="RNA-DIRECTED DNA POLYMERASE HOMOLOG"/>
    <property type="match status" value="1"/>
</dbReference>
<dbReference type="EMBL" id="BKCJ011127146">
    <property type="protein sequence ID" value="GFC90586.1"/>
    <property type="molecule type" value="Genomic_DNA"/>
</dbReference>
<dbReference type="Gene3D" id="3.10.10.10">
    <property type="entry name" value="HIV Type 1 Reverse Transcriptase, subunit A, domain 1"/>
    <property type="match status" value="1"/>
</dbReference>
<dbReference type="InterPro" id="IPR032567">
    <property type="entry name" value="RTL1-rel"/>
</dbReference>
<organism evidence="1">
    <name type="scientific">Tanacetum cinerariifolium</name>
    <name type="common">Dalmatian daisy</name>
    <name type="synonym">Chrysanthemum cinerariifolium</name>
    <dbReference type="NCBI Taxonomy" id="118510"/>
    <lineage>
        <taxon>Eukaryota</taxon>
        <taxon>Viridiplantae</taxon>
        <taxon>Streptophyta</taxon>
        <taxon>Embryophyta</taxon>
        <taxon>Tracheophyta</taxon>
        <taxon>Spermatophyta</taxon>
        <taxon>Magnoliopsida</taxon>
        <taxon>eudicotyledons</taxon>
        <taxon>Gunneridae</taxon>
        <taxon>Pentapetalae</taxon>
        <taxon>asterids</taxon>
        <taxon>campanulids</taxon>
        <taxon>Asterales</taxon>
        <taxon>Asteraceae</taxon>
        <taxon>Asteroideae</taxon>
        <taxon>Anthemideae</taxon>
        <taxon>Anthemidinae</taxon>
        <taxon>Tanacetum</taxon>
    </lineage>
</organism>
<evidence type="ECO:0000313" key="1">
    <source>
        <dbReference type="EMBL" id="GFC90586.1"/>
    </source>
</evidence>
<accession>A0A699RZP0</accession>
<dbReference type="AlphaFoldDB" id="A0A699RZP0"/>
<dbReference type="SUPFAM" id="SSF56672">
    <property type="entry name" value="DNA/RNA polymerases"/>
    <property type="match status" value="1"/>
</dbReference>
<dbReference type="GO" id="GO:0003964">
    <property type="term" value="F:RNA-directed DNA polymerase activity"/>
    <property type="evidence" value="ECO:0007669"/>
    <property type="project" value="UniProtKB-KW"/>
</dbReference>
<keyword evidence="1" id="KW-0548">Nucleotidyltransferase</keyword>
<comment type="caution">
    <text evidence="1">The sequence shown here is derived from an EMBL/GenBank/DDBJ whole genome shotgun (WGS) entry which is preliminary data.</text>
</comment>
<keyword evidence="1" id="KW-0695">RNA-directed DNA polymerase</keyword>
<protein>
    <submittedName>
        <fullName evidence="1">Putative reverse transcriptase domain-containing protein</fullName>
    </submittedName>
</protein>
<dbReference type="PANTHER" id="PTHR15503">
    <property type="entry name" value="LDOC1 RELATED"/>
    <property type="match status" value="1"/>
</dbReference>